<name>A0ABQ8FCH4_9FUNG</name>
<evidence type="ECO:0000313" key="3">
    <source>
        <dbReference type="EMBL" id="KAH6595857.1"/>
    </source>
</evidence>
<accession>A0ABQ8FCH4</accession>
<evidence type="ECO:0000256" key="1">
    <source>
        <dbReference type="SAM" id="MobiDB-lite"/>
    </source>
</evidence>
<dbReference type="EMBL" id="JAFCIX010000271">
    <property type="protein sequence ID" value="KAH6595857.1"/>
    <property type="molecule type" value="Genomic_DNA"/>
</dbReference>
<protein>
    <submittedName>
        <fullName evidence="3">Uncharacterized protein</fullName>
    </submittedName>
</protein>
<dbReference type="Proteomes" id="UP001648503">
    <property type="component" value="Unassembled WGS sequence"/>
</dbReference>
<sequence length="72" mass="7758">MKLSSFFVAAMVITSVNAGRFGELWRKITSVRGTEPPVTSSSSVTFSWEQSSSLEQSSSSVPDSSPDAVQNR</sequence>
<feature type="region of interest" description="Disordered" evidence="1">
    <location>
        <begin position="52"/>
        <end position="72"/>
    </location>
</feature>
<feature type="chain" id="PRO_5047442382" evidence="2">
    <location>
        <begin position="19"/>
        <end position="72"/>
    </location>
</feature>
<reference evidence="3 4" key="1">
    <citation type="submission" date="2021-02" db="EMBL/GenBank/DDBJ databases">
        <title>Variation within the Batrachochytrium salamandrivorans European outbreak.</title>
        <authorList>
            <person name="Kelly M."/>
            <person name="Pasmans F."/>
            <person name="Shea T.P."/>
            <person name="Munoz J.F."/>
            <person name="Carranza S."/>
            <person name="Cuomo C.A."/>
            <person name="Martel A."/>
        </authorList>
    </citation>
    <scope>NUCLEOTIDE SEQUENCE [LARGE SCALE GENOMIC DNA]</scope>
    <source>
        <strain evidence="3 4">AMFP18/2</strain>
    </source>
</reference>
<evidence type="ECO:0000256" key="2">
    <source>
        <dbReference type="SAM" id="SignalP"/>
    </source>
</evidence>
<gene>
    <name evidence="3" type="ORF">BASA50_005584</name>
</gene>
<evidence type="ECO:0000313" key="4">
    <source>
        <dbReference type="Proteomes" id="UP001648503"/>
    </source>
</evidence>
<keyword evidence="2" id="KW-0732">Signal</keyword>
<keyword evidence="4" id="KW-1185">Reference proteome</keyword>
<proteinExistence type="predicted"/>
<feature type="signal peptide" evidence="2">
    <location>
        <begin position="1"/>
        <end position="18"/>
    </location>
</feature>
<organism evidence="3 4">
    <name type="scientific">Batrachochytrium salamandrivorans</name>
    <dbReference type="NCBI Taxonomy" id="1357716"/>
    <lineage>
        <taxon>Eukaryota</taxon>
        <taxon>Fungi</taxon>
        <taxon>Fungi incertae sedis</taxon>
        <taxon>Chytridiomycota</taxon>
        <taxon>Chytridiomycota incertae sedis</taxon>
        <taxon>Chytridiomycetes</taxon>
        <taxon>Rhizophydiales</taxon>
        <taxon>Rhizophydiales incertae sedis</taxon>
        <taxon>Batrachochytrium</taxon>
    </lineage>
</organism>
<comment type="caution">
    <text evidence="3">The sequence shown here is derived from an EMBL/GenBank/DDBJ whole genome shotgun (WGS) entry which is preliminary data.</text>
</comment>